<dbReference type="PANTHER" id="PTHR42941">
    <property type="entry name" value="SLL1037 PROTEIN"/>
    <property type="match status" value="1"/>
</dbReference>
<organism evidence="2 3">
    <name type="scientific">Allokutzneria albata</name>
    <name type="common">Kibdelosporangium albatum</name>
    <dbReference type="NCBI Taxonomy" id="211114"/>
    <lineage>
        <taxon>Bacteria</taxon>
        <taxon>Bacillati</taxon>
        <taxon>Actinomycetota</taxon>
        <taxon>Actinomycetes</taxon>
        <taxon>Pseudonocardiales</taxon>
        <taxon>Pseudonocardiaceae</taxon>
        <taxon>Allokutzneria</taxon>
    </lineage>
</organism>
<evidence type="ECO:0000256" key="1">
    <source>
        <dbReference type="SAM" id="SignalP"/>
    </source>
</evidence>
<feature type="signal peptide" evidence="1">
    <location>
        <begin position="1"/>
        <end position="21"/>
    </location>
</feature>
<keyword evidence="1" id="KW-0732">Signal</keyword>
<dbReference type="AlphaFoldDB" id="A0A1H0CU67"/>
<reference evidence="2 3" key="1">
    <citation type="submission" date="2016-10" db="EMBL/GenBank/DDBJ databases">
        <authorList>
            <person name="de Groot N.N."/>
        </authorList>
    </citation>
    <scope>NUCLEOTIDE SEQUENCE [LARGE SCALE GENOMIC DNA]</scope>
    <source>
        <strain evidence="2 3">DSM 44149</strain>
    </source>
</reference>
<dbReference type="PANTHER" id="PTHR42941:SF1">
    <property type="entry name" value="SLL1037 PROTEIN"/>
    <property type="match status" value="1"/>
</dbReference>
<sequence length="319" mass="34182">MRVPRWRTLTALVLVTASALAGCQAGFGDLRLKIAAGARGGVYYGLSNTLATVWGRQLAIRPPEVLATEGSVDNLKMLREGRAQVGFSQGDTASDEFAREATNPALAGNGLRALTRMHDDYLQIVVRADSPMRKLSDLRGKRVSIGAMNSGVQVIAQRLLDTAKVRVEKDLVAVQYGVADSATALREGRIDAFFWSGGLPTEAVNALSKAVKLRMIDLSDLLPELRKRYPGYGAASLPASTYDLASGPVVTLVVRNFLVVTASMREDVAEALTRSVYASLPDLVGSNSAARTIDVRAAVETEPVPLHPGAIAYYRSVKL</sequence>
<dbReference type="Pfam" id="PF16868">
    <property type="entry name" value="NMT1_3"/>
    <property type="match status" value="1"/>
</dbReference>
<protein>
    <recommendedName>
        <fullName evidence="4">TRAP transporter solute receptor, TAXI family</fullName>
    </recommendedName>
</protein>
<dbReference type="STRING" id="211114.SAMN04489726_7422"/>
<keyword evidence="3" id="KW-1185">Reference proteome</keyword>
<accession>A0A1H0CU67</accession>
<dbReference type="Gene3D" id="3.40.190.10">
    <property type="entry name" value="Periplasmic binding protein-like II"/>
    <property type="match status" value="2"/>
</dbReference>
<dbReference type="SUPFAM" id="SSF53850">
    <property type="entry name" value="Periplasmic binding protein-like II"/>
    <property type="match status" value="1"/>
</dbReference>
<dbReference type="EMBL" id="LT629701">
    <property type="protein sequence ID" value="SDN61335.1"/>
    <property type="molecule type" value="Genomic_DNA"/>
</dbReference>
<feature type="chain" id="PRO_5039690727" description="TRAP transporter solute receptor, TAXI family" evidence="1">
    <location>
        <begin position="22"/>
        <end position="319"/>
    </location>
</feature>
<gene>
    <name evidence="2" type="ORF">SAMN04489726_7422</name>
</gene>
<evidence type="ECO:0000313" key="2">
    <source>
        <dbReference type="EMBL" id="SDN61335.1"/>
    </source>
</evidence>
<name>A0A1H0CU67_ALLAB</name>
<dbReference type="InterPro" id="IPR011852">
    <property type="entry name" value="TRAP_TAXI"/>
</dbReference>
<dbReference type="PROSITE" id="PS51257">
    <property type="entry name" value="PROKAR_LIPOPROTEIN"/>
    <property type="match status" value="1"/>
</dbReference>
<dbReference type="NCBIfam" id="TIGR02122">
    <property type="entry name" value="TRAP_TAXI"/>
    <property type="match status" value="1"/>
</dbReference>
<dbReference type="Proteomes" id="UP000183376">
    <property type="component" value="Chromosome I"/>
</dbReference>
<evidence type="ECO:0000313" key="3">
    <source>
        <dbReference type="Proteomes" id="UP000183376"/>
    </source>
</evidence>
<proteinExistence type="predicted"/>
<dbReference type="eggNOG" id="COG2358">
    <property type="taxonomic scope" value="Bacteria"/>
</dbReference>
<evidence type="ECO:0008006" key="4">
    <source>
        <dbReference type="Google" id="ProtNLM"/>
    </source>
</evidence>